<accession>S4XFV4</accession>
<dbReference type="KEGG" id="cter:A606_08975"/>
<feature type="domain" description="Protein kinase" evidence="9">
    <location>
        <begin position="27"/>
        <end position="309"/>
    </location>
</feature>
<dbReference type="Gene3D" id="3.30.200.20">
    <property type="entry name" value="Phosphorylase Kinase, domain 1"/>
    <property type="match status" value="1"/>
</dbReference>
<dbReference type="GO" id="GO:0004674">
    <property type="term" value="F:protein serine/threonine kinase activity"/>
    <property type="evidence" value="ECO:0007669"/>
    <property type="project" value="UniProtKB-KW"/>
</dbReference>
<keyword evidence="6 7" id="KW-0067">ATP-binding</keyword>
<proteinExistence type="predicted"/>
<evidence type="ECO:0000313" key="11">
    <source>
        <dbReference type="Proteomes" id="UP000014809"/>
    </source>
</evidence>
<reference evidence="10 11" key="1">
    <citation type="submission" date="2012-06" db="EMBL/GenBank/DDBJ databases">
        <title>Complete genome sequence of Corynebacterium terpenotabidum Y-11 (=DSM 44721).</title>
        <authorList>
            <person name="Ruckert C."/>
            <person name="Albersmeier A."/>
            <person name="Al-Dilaimi A."/>
            <person name="Szczepanowski R."/>
            <person name="Kalinowski J."/>
        </authorList>
    </citation>
    <scope>NUCLEOTIDE SEQUENCE [LARGE SCALE GENOMIC DNA]</scope>
    <source>
        <strain evidence="10 11">Y-11</strain>
    </source>
</reference>
<protein>
    <recommendedName>
        <fullName evidence="1">non-specific serine/threonine protein kinase</fullName>
        <ecNumber evidence="1">2.7.11.1</ecNumber>
    </recommendedName>
</protein>
<dbReference type="eggNOG" id="COG0515">
    <property type="taxonomic scope" value="Bacteria"/>
</dbReference>
<sequence>MNASSAPLPGDAGWAGFLAYLEQRHSLVRLSEIGKGGMGRVYRAWDEDLNRWVAVKVLDSAAATPESLHRFRQESQILGSLKHPAIVGVHAAKTSPDGVAYFIMDFVAGGDLGARIAQRRAAGSPFSVAEVIHQLRPVADALDTIHRMRPQVIHRDVKPANILVPDQQSSWNTSILTDFGISLAQDTTRLTSVGFLIGTDRYMAPEQFRAAVDGGPPPGDSIDRYAFALIIFEMLTLRAMRDMMSQEAWRFARRFPGLPPQALAAVDRPATQQITAVLARALDDDPGRRYPTATAVLTALETAMRQPSVAQTTPVTQPPRSSRGSRTAGSPVKKWLISTLSLLMVVVLGVGGYVWVDNSRHPSWSGAQAAMVEAFPDLLPARENDEGWLGMSCSGATAQEGEQARIVCRNDGSSMVVADFGDSETRDLRGAASEMETLQDASGECVIRTGRVNQGTSGVAYVALPQAEGKDRYSVLLSSTTAETDIVTIPVC</sequence>
<dbReference type="InterPro" id="IPR017441">
    <property type="entry name" value="Protein_kinase_ATP_BS"/>
</dbReference>
<feature type="region of interest" description="Disordered" evidence="8">
    <location>
        <begin position="306"/>
        <end position="329"/>
    </location>
</feature>
<dbReference type="InterPro" id="IPR008271">
    <property type="entry name" value="Ser/Thr_kinase_AS"/>
</dbReference>
<dbReference type="STRING" id="1200352.A606_08975"/>
<dbReference type="Pfam" id="PF00069">
    <property type="entry name" value="Pkinase"/>
    <property type="match status" value="1"/>
</dbReference>
<evidence type="ECO:0000256" key="7">
    <source>
        <dbReference type="PROSITE-ProRule" id="PRU10141"/>
    </source>
</evidence>
<dbReference type="HOGENOM" id="CLU_040779_0_0_11"/>
<dbReference type="RefSeq" id="WP_020441792.1">
    <property type="nucleotide sequence ID" value="NC_021663.1"/>
</dbReference>
<dbReference type="PROSITE" id="PS00107">
    <property type="entry name" value="PROTEIN_KINASE_ATP"/>
    <property type="match status" value="1"/>
</dbReference>
<name>S4XFV4_9CORY</name>
<dbReference type="SMART" id="SM00220">
    <property type="entry name" value="S_TKc"/>
    <property type="match status" value="1"/>
</dbReference>
<keyword evidence="11" id="KW-1185">Reference proteome</keyword>
<keyword evidence="4 7" id="KW-0547">Nucleotide-binding</keyword>
<dbReference type="PROSITE" id="PS50011">
    <property type="entry name" value="PROTEIN_KINASE_DOM"/>
    <property type="match status" value="1"/>
</dbReference>
<evidence type="ECO:0000259" key="9">
    <source>
        <dbReference type="PROSITE" id="PS50011"/>
    </source>
</evidence>
<evidence type="ECO:0000256" key="1">
    <source>
        <dbReference type="ARBA" id="ARBA00012513"/>
    </source>
</evidence>
<organism evidence="10 11">
    <name type="scientific">Corynebacterium terpenotabidum Y-11</name>
    <dbReference type="NCBI Taxonomy" id="1200352"/>
    <lineage>
        <taxon>Bacteria</taxon>
        <taxon>Bacillati</taxon>
        <taxon>Actinomycetota</taxon>
        <taxon>Actinomycetes</taxon>
        <taxon>Mycobacteriales</taxon>
        <taxon>Corynebacteriaceae</taxon>
        <taxon>Corynebacterium</taxon>
    </lineage>
</organism>
<evidence type="ECO:0000313" key="10">
    <source>
        <dbReference type="EMBL" id="AGP31436.1"/>
    </source>
</evidence>
<feature type="compositionally biased region" description="Polar residues" evidence="8">
    <location>
        <begin position="308"/>
        <end position="328"/>
    </location>
</feature>
<evidence type="ECO:0000256" key="6">
    <source>
        <dbReference type="ARBA" id="ARBA00022840"/>
    </source>
</evidence>
<dbReference type="EMBL" id="CP003696">
    <property type="protein sequence ID" value="AGP31436.1"/>
    <property type="molecule type" value="Genomic_DNA"/>
</dbReference>
<keyword evidence="3" id="KW-0808">Transferase</keyword>
<evidence type="ECO:0000256" key="5">
    <source>
        <dbReference type="ARBA" id="ARBA00022777"/>
    </source>
</evidence>
<dbReference type="CDD" id="cd14014">
    <property type="entry name" value="STKc_PknB_like"/>
    <property type="match status" value="1"/>
</dbReference>
<dbReference type="SUPFAM" id="SSF56112">
    <property type="entry name" value="Protein kinase-like (PK-like)"/>
    <property type="match status" value="1"/>
</dbReference>
<evidence type="ECO:0000256" key="3">
    <source>
        <dbReference type="ARBA" id="ARBA00022679"/>
    </source>
</evidence>
<dbReference type="EC" id="2.7.11.1" evidence="1"/>
<keyword evidence="5 10" id="KW-0418">Kinase</keyword>
<feature type="binding site" evidence="7">
    <location>
        <position position="56"/>
    </location>
    <ligand>
        <name>ATP</name>
        <dbReference type="ChEBI" id="CHEBI:30616"/>
    </ligand>
</feature>
<dbReference type="OrthoDB" id="4408092at2"/>
<evidence type="ECO:0000256" key="2">
    <source>
        <dbReference type="ARBA" id="ARBA00022527"/>
    </source>
</evidence>
<dbReference type="InterPro" id="IPR000719">
    <property type="entry name" value="Prot_kinase_dom"/>
</dbReference>
<dbReference type="PANTHER" id="PTHR43289:SF6">
    <property type="entry name" value="SERINE_THREONINE-PROTEIN KINASE NEKL-3"/>
    <property type="match status" value="1"/>
</dbReference>
<evidence type="ECO:0000256" key="8">
    <source>
        <dbReference type="SAM" id="MobiDB-lite"/>
    </source>
</evidence>
<dbReference type="GO" id="GO:0005524">
    <property type="term" value="F:ATP binding"/>
    <property type="evidence" value="ECO:0007669"/>
    <property type="project" value="UniProtKB-UniRule"/>
</dbReference>
<dbReference type="InterPro" id="IPR011009">
    <property type="entry name" value="Kinase-like_dom_sf"/>
</dbReference>
<dbReference type="AlphaFoldDB" id="S4XFV4"/>
<gene>
    <name evidence="10" type="ORF">A606_08975</name>
</gene>
<evidence type="ECO:0000256" key="4">
    <source>
        <dbReference type="ARBA" id="ARBA00022741"/>
    </source>
</evidence>
<dbReference type="Gene3D" id="1.10.510.10">
    <property type="entry name" value="Transferase(Phosphotransferase) domain 1"/>
    <property type="match status" value="1"/>
</dbReference>
<dbReference type="PANTHER" id="PTHR43289">
    <property type="entry name" value="MITOGEN-ACTIVATED PROTEIN KINASE KINASE KINASE 20-RELATED"/>
    <property type="match status" value="1"/>
</dbReference>
<dbReference type="Proteomes" id="UP000014809">
    <property type="component" value="Chromosome"/>
</dbReference>
<keyword evidence="2 10" id="KW-0723">Serine/threonine-protein kinase</keyword>
<dbReference type="PATRIC" id="fig|1200352.3.peg.1825"/>
<dbReference type="PROSITE" id="PS00108">
    <property type="entry name" value="PROTEIN_KINASE_ST"/>
    <property type="match status" value="1"/>
</dbReference>